<evidence type="ECO:0000259" key="5">
    <source>
        <dbReference type="Pfam" id="PF14793"/>
    </source>
</evidence>
<dbReference type="InterPro" id="IPR027820">
    <property type="entry name" value="PpnN_N"/>
</dbReference>
<dbReference type="GO" id="GO:0008714">
    <property type="term" value="F:AMP nucleosidase activity"/>
    <property type="evidence" value="ECO:0007669"/>
    <property type="project" value="UniProtKB-EC"/>
</dbReference>
<evidence type="ECO:0000256" key="1">
    <source>
        <dbReference type="ARBA" id="ARBA00000274"/>
    </source>
</evidence>
<keyword evidence="7" id="KW-1185">Reference proteome</keyword>
<dbReference type="PANTHER" id="PTHR43393:SF1">
    <property type="entry name" value="PYRIMIDINE_PURINE NUCLEOTIDE 5'-MONOPHOSPHATE NUCLEOSIDASE"/>
    <property type="match status" value="1"/>
</dbReference>
<dbReference type="InterPro" id="IPR021826">
    <property type="entry name" value="PpnN_C"/>
</dbReference>
<feature type="domain" description="Pyrimidine/purine nucleotide 5'-monophosphate nucleosidase C-terminal" evidence="4">
    <location>
        <begin position="363"/>
        <end position="483"/>
    </location>
</feature>
<evidence type="ECO:0000313" key="6">
    <source>
        <dbReference type="EMBL" id="AAU37675.1"/>
    </source>
</evidence>
<dbReference type="AlphaFoldDB" id="Q65TN5"/>
<dbReference type="eggNOG" id="COG1611">
    <property type="taxonomic scope" value="Bacteria"/>
</dbReference>
<evidence type="ECO:0000256" key="3">
    <source>
        <dbReference type="ARBA" id="ARBA00031983"/>
    </source>
</evidence>
<evidence type="ECO:0000256" key="2">
    <source>
        <dbReference type="ARBA" id="ARBA00011985"/>
    </source>
</evidence>
<reference evidence="6 7" key="1">
    <citation type="journal article" date="2004" name="Nat. Biotechnol.">
        <title>The genome sequence of the capnophilic rumen bacterium Mannheimia succiniciproducens.</title>
        <authorList>
            <person name="Hong S.H."/>
            <person name="Kim J.S."/>
            <person name="Lee S.Y."/>
            <person name="In Y.H."/>
            <person name="Choi S.S."/>
            <person name="Rih J.-K."/>
            <person name="Kim C.H."/>
            <person name="Jeong H."/>
            <person name="Hur C.G."/>
            <person name="Kim J.J."/>
        </authorList>
    </citation>
    <scope>NUCLEOTIDE SEQUENCE [LARGE SCALE GENOMIC DNA]</scope>
    <source>
        <strain evidence="7">KCTC 0769BP / MBEL55E</strain>
    </source>
</reference>
<dbReference type="PANTHER" id="PTHR43393">
    <property type="entry name" value="CYTOKININ RIBOSIDE 5'-MONOPHOSPHATE PHOSPHORIBOHYDROLASE"/>
    <property type="match status" value="1"/>
</dbReference>
<dbReference type="InterPro" id="IPR031100">
    <property type="entry name" value="LOG_fam"/>
</dbReference>
<evidence type="ECO:0000259" key="4">
    <source>
        <dbReference type="Pfam" id="PF11892"/>
    </source>
</evidence>
<dbReference type="EMBL" id="AE016827">
    <property type="protein sequence ID" value="AAU37675.1"/>
    <property type="molecule type" value="Genomic_DNA"/>
</dbReference>
<dbReference type="Pfam" id="PF03641">
    <property type="entry name" value="Lysine_decarbox"/>
    <property type="match status" value="1"/>
</dbReference>
<proteinExistence type="predicted"/>
<accession>Q65TN5</accession>
<dbReference type="KEGG" id="msu:MS1068"/>
<comment type="catalytic activity">
    <reaction evidence="1">
        <text>AMP + H2O = D-ribose 5-phosphate + adenine</text>
        <dbReference type="Rhea" id="RHEA:20129"/>
        <dbReference type="ChEBI" id="CHEBI:15377"/>
        <dbReference type="ChEBI" id="CHEBI:16708"/>
        <dbReference type="ChEBI" id="CHEBI:78346"/>
        <dbReference type="ChEBI" id="CHEBI:456215"/>
        <dbReference type="EC" id="3.2.2.4"/>
    </reaction>
</comment>
<name>Q65TN5_MANSM</name>
<dbReference type="NCBIfam" id="NF038390">
    <property type="entry name" value="Nsidase_PpnN"/>
    <property type="match status" value="1"/>
</dbReference>
<protein>
    <recommendedName>
        <fullName evidence="3">AMP nucleosidase</fullName>
        <ecNumber evidence="2">3.2.2.4</ecNumber>
    </recommendedName>
    <alternativeName>
        <fullName evidence="3">AMP nucleosidase</fullName>
    </alternativeName>
</protein>
<dbReference type="Gene3D" id="3.40.50.450">
    <property type="match status" value="1"/>
</dbReference>
<sequence>MADWILILSVLILRRFRKIYAWQDNKNIGDIMSTSHYVSPKGSMDQLSHMEIDLLTKRAQSDLYKLFRNSSLAVLNSGAINDDSRALLNKYPNFEISIICKERGVTLKLDNSPESAFVDDKIIRNIQYNLFAVLRDILFVNALMQRFGLDAERGNSFITNQVFSILRNAKALSLNEDPNLVVCWGGHSINQTEYAYCRAVGLELGLRELNIVTGCGPGVMEAPMKGAAIGHANQRYKQSRFIGITEPSIIASEPPNPIVNELIIMPDIEKRLEAFVRMGHGIVIFPGGPGTFEEFMFILGIKLNPENRAQKLPLILTGPKESADYFATIDRFVLDTLGEEAQSLYTIIIDDAVAVARHMKAEMVEIRDFRCKISDSFSFNWSLKIEHQFQQPFLPTHENMANLNLHLNQSTVDLAANLRCVFSGIVAGNIKPATQDQIAEKGKFQLYGEPRLMEKVDNLLQDFIVQHRMKLPTDEAYEPCYEICK</sequence>
<dbReference type="Proteomes" id="UP000000607">
    <property type="component" value="Chromosome"/>
</dbReference>
<dbReference type="Gene3D" id="3.30.1850.10">
    <property type="entry name" value="MoCo carrier protein-like"/>
    <property type="match status" value="1"/>
</dbReference>
<dbReference type="SUPFAM" id="SSF102405">
    <property type="entry name" value="MCP/YpsA-like"/>
    <property type="match status" value="1"/>
</dbReference>
<evidence type="ECO:0000313" key="7">
    <source>
        <dbReference type="Proteomes" id="UP000000607"/>
    </source>
</evidence>
<feature type="domain" description="Pyrimidine/purine nucleotide 5'-monophosphate nucleosidase N-terminal" evidence="5">
    <location>
        <begin position="37"/>
        <end position="142"/>
    </location>
</feature>
<organism evidence="6 7">
    <name type="scientific">Mannheimia succiniciproducens (strain KCTC 0769BP / MBEL55E)</name>
    <dbReference type="NCBI Taxonomy" id="221988"/>
    <lineage>
        <taxon>Bacteria</taxon>
        <taxon>Pseudomonadati</taxon>
        <taxon>Pseudomonadota</taxon>
        <taxon>Gammaproteobacteria</taxon>
        <taxon>Pasteurellales</taxon>
        <taxon>Pasteurellaceae</taxon>
        <taxon>Basfia</taxon>
    </lineage>
</organism>
<gene>
    <name evidence="6" type="ordered locus">MS1068</name>
</gene>
<dbReference type="HOGENOM" id="CLU_047550_0_0_6"/>
<dbReference type="InterPro" id="IPR052341">
    <property type="entry name" value="LOG_family_nucleotidases"/>
</dbReference>
<dbReference type="InterPro" id="IPR037153">
    <property type="entry name" value="PpnN-like_sf"/>
</dbReference>
<dbReference type="EC" id="3.2.2.4" evidence="2"/>
<dbReference type="Pfam" id="PF14793">
    <property type="entry name" value="DUF4478"/>
    <property type="match status" value="1"/>
</dbReference>
<dbReference type="Pfam" id="PF11892">
    <property type="entry name" value="PpnN_C"/>
    <property type="match status" value="1"/>
</dbReference>
<dbReference type="GO" id="GO:0005829">
    <property type="term" value="C:cytosol"/>
    <property type="evidence" value="ECO:0007669"/>
    <property type="project" value="TreeGrafter"/>
</dbReference>
<dbReference type="InterPro" id="IPR049788">
    <property type="entry name" value="PpnN"/>
</dbReference>
<dbReference type="STRING" id="221988.MS1068"/>